<name>A0A3M2M8N6_9ACTN</name>
<protein>
    <submittedName>
        <fullName evidence="1">Uncharacterized protein</fullName>
    </submittedName>
</protein>
<reference evidence="1 2" key="1">
    <citation type="submission" date="2018-10" db="EMBL/GenBank/DDBJ databases">
        <title>Isolation from soil.</title>
        <authorList>
            <person name="Hu J."/>
        </authorList>
    </citation>
    <scope>NUCLEOTIDE SEQUENCE [LARGE SCALE GENOMIC DNA]</scope>
    <source>
        <strain evidence="1 2">NEAU-Ht49</strain>
    </source>
</reference>
<organism evidence="1 2">
    <name type="scientific">Actinomadura harenae</name>
    <dbReference type="NCBI Taxonomy" id="2483351"/>
    <lineage>
        <taxon>Bacteria</taxon>
        <taxon>Bacillati</taxon>
        <taxon>Actinomycetota</taxon>
        <taxon>Actinomycetes</taxon>
        <taxon>Streptosporangiales</taxon>
        <taxon>Thermomonosporaceae</taxon>
        <taxon>Actinomadura</taxon>
    </lineage>
</organism>
<dbReference type="Proteomes" id="UP000282674">
    <property type="component" value="Unassembled WGS sequence"/>
</dbReference>
<comment type="caution">
    <text evidence="1">The sequence shown here is derived from an EMBL/GenBank/DDBJ whole genome shotgun (WGS) entry which is preliminary data.</text>
</comment>
<dbReference type="EMBL" id="RFFG01000010">
    <property type="protein sequence ID" value="RMI46184.1"/>
    <property type="molecule type" value="Genomic_DNA"/>
</dbReference>
<gene>
    <name evidence="1" type="ORF">EBO15_08200</name>
</gene>
<sequence>MVARAFRGHVVDVGMLMTGGREEAGEFLGPAHLRDFHLLVAADQSVGTPRCGPSPTMGARGSTNEFIRLSLSEIDARGRGMV</sequence>
<dbReference type="AlphaFoldDB" id="A0A3M2M8N6"/>
<evidence type="ECO:0000313" key="1">
    <source>
        <dbReference type="EMBL" id="RMI46184.1"/>
    </source>
</evidence>
<evidence type="ECO:0000313" key="2">
    <source>
        <dbReference type="Proteomes" id="UP000282674"/>
    </source>
</evidence>
<proteinExistence type="predicted"/>
<keyword evidence="2" id="KW-1185">Reference proteome</keyword>
<accession>A0A3M2M8N6</accession>